<keyword evidence="7 9" id="KW-0573">Peptidoglycan synthesis</keyword>
<comment type="pathway">
    <text evidence="9">Cell wall biogenesis; peptidoglycan biosynthesis.</text>
</comment>
<keyword evidence="9" id="KW-0131">Cell cycle</keyword>
<evidence type="ECO:0000259" key="10">
    <source>
        <dbReference type="Pfam" id="PF02875"/>
    </source>
</evidence>
<keyword evidence="4" id="KW-0547">Nucleotide-binding</keyword>
<evidence type="ECO:0000313" key="13">
    <source>
        <dbReference type="Proteomes" id="UP000228809"/>
    </source>
</evidence>
<dbReference type="GO" id="GO:0008360">
    <property type="term" value="P:regulation of cell shape"/>
    <property type="evidence" value="ECO:0007669"/>
    <property type="project" value="UniProtKB-KW"/>
</dbReference>
<dbReference type="InterPro" id="IPR036615">
    <property type="entry name" value="Mur_ligase_C_dom_sf"/>
</dbReference>
<dbReference type="SUPFAM" id="SSF53623">
    <property type="entry name" value="MurD-like peptide ligases, catalytic domain"/>
    <property type="match status" value="1"/>
</dbReference>
<name>A0A2M6WDH6_9BACT</name>
<dbReference type="UniPathway" id="UPA00219"/>
<dbReference type="InterPro" id="IPR018109">
    <property type="entry name" value="Folylpolyglutamate_synth_CS"/>
</dbReference>
<dbReference type="PROSITE" id="PS51257">
    <property type="entry name" value="PROKAR_LIPOPROTEIN"/>
    <property type="match status" value="1"/>
</dbReference>
<accession>A0A2M6WDH6</accession>
<dbReference type="InterPro" id="IPR005761">
    <property type="entry name" value="UDP-N-AcMur-Glu-dNH2Pim_ligase"/>
</dbReference>
<keyword evidence="3" id="KW-0436">Ligase</keyword>
<dbReference type="Pfam" id="PF08245">
    <property type="entry name" value="Mur_ligase_M"/>
    <property type="match status" value="1"/>
</dbReference>
<evidence type="ECO:0000256" key="6">
    <source>
        <dbReference type="ARBA" id="ARBA00022960"/>
    </source>
</evidence>
<dbReference type="PANTHER" id="PTHR23135:SF4">
    <property type="entry name" value="UDP-N-ACETYLMURAMOYL-L-ALANYL-D-GLUTAMATE--2,6-DIAMINOPIMELATE LIGASE MURE HOMOLOG, CHLOROPLASTIC"/>
    <property type="match status" value="1"/>
</dbReference>
<dbReference type="GO" id="GO:0051301">
    <property type="term" value="P:cell division"/>
    <property type="evidence" value="ECO:0007669"/>
    <property type="project" value="UniProtKB-KW"/>
</dbReference>
<dbReference type="InterPro" id="IPR013221">
    <property type="entry name" value="Mur_ligase_cen"/>
</dbReference>
<comment type="caution">
    <text evidence="12">The sequence shown here is derived from an EMBL/GenBank/DDBJ whole genome shotgun (WGS) entry which is preliminary data.</text>
</comment>
<dbReference type="NCBIfam" id="TIGR01085">
    <property type="entry name" value="murE"/>
    <property type="match status" value="1"/>
</dbReference>
<evidence type="ECO:0000256" key="1">
    <source>
        <dbReference type="ARBA" id="ARBA00005898"/>
    </source>
</evidence>
<organism evidence="12 13">
    <name type="scientific">Candidatus Kaiserbacteria bacterium CG10_big_fil_rev_8_21_14_0_10_49_17</name>
    <dbReference type="NCBI Taxonomy" id="1974609"/>
    <lineage>
        <taxon>Bacteria</taxon>
        <taxon>Candidatus Kaiseribacteriota</taxon>
    </lineage>
</organism>
<comment type="subcellular location">
    <subcellularLocation>
        <location evidence="9">Cytoplasm</location>
    </subcellularLocation>
</comment>
<protein>
    <recommendedName>
        <fullName evidence="14">UDP-N-acetylmuramoyl-L-alanyl-D-glutamate--2, 6-diaminopimelate ligase</fullName>
    </recommendedName>
</protein>
<keyword evidence="6 9" id="KW-0133">Cell shape</keyword>
<dbReference type="SUPFAM" id="SSF53244">
    <property type="entry name" value="MurD-like peptide ligases, peptide-binding domain"/>
    <property type="match status" value="1"/>
</dbReference>
<sequence length="426" mass="47407">MGRLLKKVIRALVPAPLLSRLLPIYHFLLAFLGACVYRFPSRNLYVIGVTGTKGKSTTTELIATILKEAGHSVAYVNTIQFKIGGTTERNLFKMSMPGRFFLQRFLYRARKAGCTHAVLEMTSEGATLYRHRFISLNALVFTNLTPEHIESHGSFEKYRDAKLSIRDALSHSRKPEKIIVANADDPHGALFLKAHVQNRLTYTLAEHDVHSDSRSSTLTFQGVAMRSHLPGMFNASNILAAATLTFAMGIDAKTIKSAVEKVEKIAGRAEHIDEGQAFEVVVDYAHTPESLEALYKTFRMPKICVLGNTGGGRDAWKRPLMAKIAEQNCARIVLTNEDPYDEDPLKIIDEMVAGMKHRPEVILDRREAIARALSIASRGDAVLITGKGTDPFIMGPRGSKKEWSDTEVVREELQKLNRAVPNVHND</sequence>
<evidence type="ECO:0000256" key="9">
    <source>
        <dbReference type="RuleBase" id="RU004135"/>
    </source>
</evidence>
<dbReference type="InterPro" id="IPR036565">
    <property type="entry name" value="Mur-like_cat_sf"/>
</dbReference>
<evidence type="ECO:0000256" key="2">
    <source>
        <dbReference type="ARBA" id="ARBA00022490"/>
    </source>
</evidence>
<dbReference type="Gene3D" id="3.90.190.20">
    <property type="entry name" value="Mur ligase, C-terminal domain"/>
    <property type="match status" value="1"/>
</dbReference>
<evidence type="ECO:0000256" key="4">
    <source>
        <dbReference type="ARBA" id="ARBA00022741"/>
    </source>
</evidence>
<evidence type="ECO:0000259" key="11">
    <source>
        <dbReference type="Pfam" id="PF08245"/>
    </source>
</evidence>
<keyword evidence="8 9" id="KW-0961">Cell wall biogenesis/degradation</keyword>
<comment type="similarity">
    <text evidence="1">Belongs to the MurCDEF family. MurE subfamily.</text>
</comment>
<feature type="domain" description="Mur ligase C-terminal" evidence="10">
    <location>
        <begin position="267"/>
        <end position="388"/>
    </location>
</feature>
<evidence type="ECO:0008006" key="14">
    <source>
        <dbReference type="Google" id="ProtNLM"/>
    </source>
</evidence>
<dbReference type="Gene3D" id="3.40.1190.10">
    <property type="entry name" value="Mur-like, catalytic domain"/>
    <property type="match status" value="1"/>
</dbReference>
<gene>
    <name evidence="12" type="ORF">COU17_03535</name>
</gene>
<evidence type="ECO:0000313" key="12">
    <source>
        <dbReference type="EMBL" id="PIT90838.1"/>
    </source>
</evidence>
<dbReference type="PROSITE" id="PS01011">
    <property type="entry name" value="FOLYLPOLYGLU_SYNT_1"/>
    <property type="match status" value="1"/>
</dbReference>
<dbReference type="GO" id="GO:0005524">
    <property type="term" value="F:ATP binding"/>
    <property type="evidence" value="ECO:0007669"/>
    <property type="project" value="UniProtKB-KW"/>
</dbReference>
<dbReference type="GO" id="GO:0071555">
    <property type="term" value="P:cell wall organization"/>
    <property type="evidence" value="ECO:0007669"/>
    <property type="project" value="UniProtKB-KW"/>
</dbReference>
<proteinExistence type="inferred from homology"/>
<evidence type="ECO:0000256" key="5">
    <source>
        <dbReference type="ARBA" id="ARBA00022840"/>
    </source>
</evidence>
<reference evidence="13" key="1">
    <citation type="submission" date="2017-09" db="EMBL/GenBank/DDBJ databases">
        <title>Depth-based differentiation of microbial function through sediment-hosted aquifers and enrichment of novel symbionts in the deep terrestrial subsurface.</title>
        <authorList>
            <person name="Probst A.J."/>
            <person name="Ladd B."/>
            <person name="Jarett J.K."/>
            <person name="Geller-Mcgrath D.E."/>
            <person name="Sieber C.M.K."/>
            <person name="Emerson J.B."/>
            <person name="Anantharaman K."/>
            <person name="Thomas B.C."/>
            <person name="Malmstrom R."/>
            <person name="Stieglmeier M."/>
            <person name="Klingl A."/>
            <person name="Woyke T."/>
            <person name="Ryan C.M."/>
            <person name="Banfield J.F."/>
        </authorList>
    </citation>
    <scope>NUCLEOTIDE SEQUENCE [LARGE SCALE GENOMIC DNA]</scope>
</reference>
<keyword evidence="9" id="KW-0132">Cell division</keyword>
<keyword evidence="5" id="KW-0067">ATP-binding</keyword>
<evidence type="ECO:0000256" key="7">
    <source>
        <dbReference type="ARBA" id="ARBA00022984"/>
    </source>
</evidence>
<dbReference type="GO" id="GO:0009252">
    <property type="term" value="P:peptidoglycan biosynthetic process"/>
    <property type="evidence" value="ECO:0007669"/>
    <property type="project" value="UniProtKB-UniPathway"/>
</dbReference>
<evidence type="ECO:0000256" key="8">
    <source>
        <dbReference type="ARBA" id="ARBA00023316"/>
    </source>
</evidence>
<evidence type="ECO:0000256" key="3">
    <source>
        <dbReference type="ARBA" id="ARBA00022598"/>
    </source>
</evidence>
<keyword evidence="2" id="KW-0963">Cytoplasm</keyword>
<dbReference type="GO" id="GO:0004326">
    <property type="term" value="F:tetrahydrofolylpolyglutamate synthase activity"/>
    <property type="evidence" value="ECO:0007669"/>
    <property type="project" value="InterPro"/>
</dbReference>
<dbReference type="InterPro" id="IPR004101">
    <property type="entry name" value="Mur_ligase_C"/>
</dbReference>
<dbReference type="Proteomes" id="UP000228809">
    <property type="component" value="Unassembled WGS sequence"/>
</dbReference>
<dbReference type="AlphaFoldDB" id="A0A2M6WDH6"/>
<dbReference type="EMBL" id="PFBJ01000020">
    <property type="protein sequence ID" value="PIT90838.1"/>
    <property type="molecule type" value="Genomic_DNA"/>
</dbReference>
<dbReference type="PANTHER" id="PTHR23135">
    <property type="entry name" value="MUR LIGASE FAMILY MEMBER"/>
    <property type="match status" value="1"/>
</dbReference>
<dbReference type="Pfam" id="PF02875">
    <property type="entry name" value="Mur_ligase_C"/>
    <property type="match status" value="1"/>
</dbReference>
<dbReference type="GO" id="GO:0005737">
    <property type="term" value="C:cytoplasm"/>
    <property type="evidence" value="ECO:0007669"/>
    <property type="project" value="UniProtKB-SubCell"/>
</dbReference>
<feature type="domain" description="Mur ligase central" evidence="11">
    <location>
        <begin position="49"/>
        <end position="244"/>
    </location>
</feature>